<evidence type="ECO:0000256" key="4">
    <source>
        <dbReference type="ARBA" id="ARBA00022982"/>
    </source>
</evidence>
<dbReference type="InterPro" id="IPR013427">
    <property type="entry name" value="Haem-bd_dom_put"/>
</dbReference>
<dbReference type="InterPro" id="IPR009056">
    <property type="entry name" value="Cyt_c-like_dom"/>
</dbReference>
<keyword evidence="12" id="KW-1185">Reference proteome</keyword>
<feature type="region of interest" description="Disordered" evidence="8">
    <location>
        <begin position="285"/>
        <end position="316"/>
    </location>
</feature>
<keyword evidence="2 7" id="KW-0349">Heme</keyword>
<dbReference type="PANTHER" id="PTHR33546">
    <property type="entry name" value="LARGE, MULTIFUNCTIONAL SECRETED PROTEIN-RELATED"/>
    <property type="match status" value="1"/>
</dbReference>
<dbReference type="SUPFAM" id="SSF49899">
    <property type="entry name" value="Concanavalin A-like lectins/glucanases"/>
    <property type="match status" value="1"/>
</dbReference>
<evidence type="ECO:0000256" key="9">
    <source>
        <dbReference type="SAM" id="SignalP"/>
    </source>
</evidence>
<dbReference type="Pfam" id="PF20601">
    <property type="entry name" value="DUF6797"/>
    <property type="match status" value="1"/>
</dbReference>
<dbReference type="EMBL" id="BAABRO010000012">
    <property type="protein sequence ID" value="GAA5508986.1"/>
    <property type="molecule type" value="Genomic_DNA"/>
</dbReference>
<evidence type="ECO:0000256" key="6">
    <source>
        <dbReference type="ARBA" id="ARBA00023008"/>
    </source>
</evidence>
<protein>
    <recommendedName>
        <fullName evidence="10">Cytochrome c domain-containing protein</fullName>
    </recommendedName>
</protein>
<feature type="signal peptide" evidence="9">
    <location>
        <begin position="1"/>
        <end position="29"/>
    </location>
</feature>
<dbReference type="NCBIfam" id="TIGR02603">
    <property type="entry name" value="CxxCH_TIGR02603"/>
    <property type="match status" value="1"/>
</dbReference>
<keyword evidence="1" id="KW-0813">Transport</keyword>
<keyword evidence="6" id="KW-0186">Copper</keyword>
<dbReference type="InterPro" id="IPR013320">
    <property type="entry name" value="ConA-like_dom_sf"/>
</dbReference>
<dbReference type="InterPro" id="IPR028871">
    <property type="entry name" value="BlueCu_1_BS"/>
</dbReference>
<evidence type="ECO:0000259" key="10">
    <source>
        <dbReference type="PROSITE" id="PS51007"/>
    </source>
</evidence>
<feature type="compositionally biased region" description="Basic and acidic residues" evidence="8">
    <location>
        <begin position="480"/>
        <end position="491"/>
    </location>
</feature>
<dbReference type="InterPro" id="IPR008972">
    <property type="entry name" value="Cupredoxin"/>
</dbReference>
<dbReference type="Gene3D" id="1.10.760.10">
    <property type="entry name" value="Cytochrome c-like domain"/>
    <property type="match status" value="1"/>
</dbReference>
<feature type="domain" description="Cytochrome c" evidence="10">
    <location>
        <begin position="527"/>
        <end position="664"/>
    </location>
</feature>
<dbReference type="Gene3D" id="2.60.40.420">
    <property type="entry name" value="Cupredoxins - blue copper proteins"/>
    <property type="match status" value="1"/>
</dbReference>
<feature type="region of interest" description="Disordered" evidence="8">
    <location>
        <begin position="480"/>
        <end position="509"/>
    </location>
</feature>
<proteinExistence type="predicted"/>
<dbReference type="Gene3D" id="2.120.10.30">
    <property type="entry name" value="TolB, C-terminal domain"/>
    <property type="match status" value="1"/>
</dbReference>
<dbReference type="InterPro" id="IPR036909">
    <property type="entry name" value="Cyt_c-like_dom_sf"/>
</dbReference>
<keyword evidence="5 7" id="KW-0408">Iron</keyword>
<organism evidence="11 12">
    <name type="scientific">Novipirellula caenicola</name>
    <dbReference type="NCBI Taxonomy" id="1536901"/>
    <lineage>
        <taxon>Bacteria</taxon>
        <taxon>Pseudomonadati</taxon>
        <taxon>Planctomycetota</taxon>
        <taxon>Planctomycetia</taxon>
        <taxon>Pirellulales</taxon>
        <taxon>Pirellulaceae</taxon>
        <taxon>Novipirellula</taxon>
    </lineage>
</organism>
<dbReference type="PROSITE" id="PS51007">
    <property type="entry name" value="CYTC"/>
    <property type="match status" value="1"/>
</dbReference>
<keyword evidence="4" id="KW-0249">Electron transport</keyword>
<keyword evidence="9" id="KW-0732">Signal</keyword>
<comment type="caution">
    <text evidence="11">The sequence shown here is derived from an EMBL/GenBank/DDBJ whole genome shotgun (WGS) entry which is preliminary data.</text>
</comment>
<feature type="chain" id="PRO_5046500335" description="Cytochrome c domain-containing protein" evidence="9">
    <location>
        <begin position="30"/>
        <end position="1531"/>
    </location>
</feature>
<gene>
    <name evidence="11" type="ORF">Rcae01_04455</name>
</gene>
<dbReference type="SUPFAM" id="SSF49503">
    <property type="entry name" value="Cupredoxins"/>
    <property type="match status" value="1"/>
</dbReference>
<name>A0ABP9VWB7_9BACT</name>
<dbReference type="CDD" id="cd04233">
    <property type="entry name" value="Auracyanin"/>
    <property type="match status" value="1"/>
</dbReference>
<sequence>MFMVRSPRFAQYSLLVIVFASVFQLTATAAENGHVLRPDNLVAWCIVPFDAKNRTPEARAAMLQELGITRAAYDWRAAHVPTFEQEILAYQKHRIEFFAFWGVQENAFKLFEKYDLHPQIWQMLRDNDGDTQAVKVEAAAQQMLPLAKRTAAMGCPLALYNHGGWGGEPQNLVAVCQRLHELGQTHVGIVYNFHHAHGHIDDWAASFAIMKPFLHCLNLNGMNADEQPKILGIGKGQHELEMIRVVVDSGYDGPIGILDHRNELDARDSLIENRDGLQWVRQELEKRGSAGPLPATPSSYTKPNEEPNAGLGRIFPGADGYRNPPITVEVRATMHRHDRYNILVASDSKKSSDHWELFSMNRSGHLTAYLPGKVPDHVHTNAMICDGDPHTLSMTYEPGRIRIFVDGQQVADQPLTDAKQRTSVPGALGIGRLVQRDLGFDGEIQWVRISKGVRPIPDKPLVDVSRDDATLGLWKFGNEHAPDSPRVDQHSGIDSGRSNVDPAPVATEMPYDPKTVTRIIHESNASGEAARGVHVFADAKLGCLSCHKIGDHGGSIGPDLSAIVKDRTPAQIVESVFWPQRDVAAEYMNWKVLTADGNVITGFKHSSDDQQVVIRDSATGKLTRIAADEIEAEIPAGSVMPSGLTATLSSQQQLDLIRFLIDLGRDQGRLSESIQHAIAHSQMHGPAEAPLSSAPLAAENWPHAEHRVNRDRLYDFYTKQAEYFRNQPHPPMLISPYPGLDGGEQGHWGNQSEPDWKDDRWNSTQLGSVQAGVFRWRGIKVPRGVCIRIGEDDEMSACFNPETLSYEAVWTGGFVKYDSVRFGFVGGLRPDGDLLEVPKTEKITEPFQYHGFYRHGKRTVFSYTIGDVHYLDCAWVDDGKFVRDVAPAEQHPLSHVTSGGPQQWPDVIETKITRGNQNPYAIDTIELPTDNPWNALLFCGGHDFLPVGSALVCTMQGDVWRVRGIDATKDDESKARWTRFASGLHHALGLVVADGQVYVQCRDQLTRLSDLNGDGEADFYECFSNAFVTSAAGHDFICGLQRDQQGNFYTASGNQGLLRISPDGKQADVIATGFRNPDGLGILPNGMVTVPVSEGTWTPASAIHAVPPSALSSTGNPPHHGYGGPKNGQPPELPLVYLPRGLDNSSGGQAYVDSHAFGPLQTQLLHFSFGSGSWFSVLRDQVNQQIQGAVVPLAGDFLSGVHRGRFHPIDGQLYVSGMTGWGSYTRDDGCFQRVRYTGQPAQVPVGFHVHENGIQVTFSMPIDEAIASNPEQHFAQCWNYRYSGGYGSPEYSTTHPGTAGHDPLRIQSAHVLDDRHSLFLEIPDLQPVNQLHLRMHVNDDNHPSCNPAGDGQDMFITVHQLDEPFTQFPGYQVAEKQIAAHPLRVDIASMAERVSNPWHQKIKAARPIKVETGSNLTYNTAEFNVRTNEPLAVTLANPDVVPHNWVLVQQASLQHVGELGNQMIADPKAFARQYVPESDQVIAHTDIVLPGQQQTIYFIAPSAPGRYPFLCTFPGHWMVMNGVMVVEPAAR</sequence>
<evidence type="ECO:0000256" key="7">
    <source>
        <dbReference type="PROSITE-ProRule" id="PRU00433"/>
    </source>
</evidence>
<dbReference type="SUPFAM" id="SSF46626">
    <property type="entry name" value="Cytochrome c"/>
    <property type="match status" value="1"/>
</dbReference>
<dbReference type="PANTHER" id="PTHR33546:SF1">
    <property type="entry name" value="LARGE, MULTIFUNCTIONAL SECRETED PROTEIN"/>
    <property type="match status" value="1"/>
</dbReference>
<dbReference type="InterPro" id="IPR046476">
    <property type="entry name" value="DUF6797"/>
</dbReference>
<dbReference type="SUPFAM" id="SSF51658">
    <property type="entry name" value="Xylose isomerase-like"/>
    <property type="match status" value="1"/>
</dbReference>
<evidence type="ECO:0000256" key="8">
    <source>
        <dbReference type="SAM" id="MobiDB-lite"/>
    </source>
</evidence>
<dbReference type="Proteomes" id="UP001416858">
    <property type="component" value="Unassembled WGS sequence"/>
</dbReference>
<dbReference type="Gene3D" id="3.20.20.150">
    <property type="entry name" value="Divalent-metal-dependent TIM barrel enzymes"/>
    <property type="match status" value="1"/>
</dbReference>
<evidence type="ECO:0000256" key="5">
    <source>
        <dbReference type="ARBA" id="ARBA00023004"/>
    </source>
</evidence>
<evidence type="ECO:0000256" key="3">
    <source>
        <dbReference type="ARBA" id="ARBA00022723"/>
    </source>
</evidence>
<evidence type="ECO:0000256" key="1">
    <source>
        <dbReference type="ARBA" id="ARBA00022448"/>
    </source>
</evidence>
<dbReference type="Pfam" id="PF00127">
    <property type="entry name" value="Copper-bind"/>
    <property type="match status" value="1"/>
</dbReference>
<dbReference type="Gene3D" id="2.60.120.200">
    <property type="match status" value="1"/>
</dbReference>
<accession>A0ABP9VWB7</accession>
<evidence type="ECO:0000256" key="2">
    <source>
        <dbReference type="ARBA" id="ARBA00022617"/>
    </source>
</evidence>
<dbReference type="Pfam" id="PF13385">
    <property type="entry name" value="Laminin_G_3"/>
    <property type="match status" value="1"/>
</dbReference>
<dbReference type="PROSITE" id="PS00196">
    <property type="entry name" value="COPPER_BLUE"/>
    <property type="match status" value="1"/>
</dbReference>
<dbReference type="InterPro" id="IPR000923">
    <property type="entry name" value="BlueCu_1"/>
</dbReference>
<dbReference type="InterPro" id="IPR011042">
    <property type="entry name" value="6-blade_b-propeller_TolB-like"/>
</dbReference>
<reference evidence="11 12" key="1">
    <citation type="submission" date="2024-02" db="EMBL/GenBank/DDBJ databases">
        <title>Rhodopirellula caenicola NBRC 110016.</title>
        <authorList>
            <person name="Ichikawa N."/>
            <person name="Katano-Makiyama Y."/>
            <person name="Hidaka K."/>
        </authorList>
    </citation>
    <scope>NUCLEOTIDE SEQUENCE [LARGE SCALE GENOMIC DNA]</scope>
    <source>
        <strain evidence="11 12">NBRC 110016</strain>
    </source>
</reference>
<dbReference type="InterPro" id="IPR036237">
    <property type="entry name" value="Xyl_isomerase-like_sf"/>
</dbReference>
<evidence type="ECO:0000313" key="11">
    <source>
        <dbReference type="EMBL" id="GAA5508986.1"/>
    </source>
</evidence>
<dbReference type="SUPFAM" id="SSF63829">
    <property type="entry name" value="Calcium-dependent phosphotriesterase"/>
    <property type="match status" value="1"/>
</dbReference>
<evidence type="ECO:0000313" key="12">
    <source>
        <dbReference type="Proteomes" id="UP001416858"/>
    </source>
</evidence>
<keyword evidence="3 7" id="KW-0479">Metal-binding</keyword>